<name>A0A517MIJ3_9BACT</name>
<evidence type="ECO:0000313" key="1">
    <source>
        <dbReference type="EMBL" id="QDS94711.1"/>
    </source>
</evidence>
<dbReference type="OrthoDB" id="5501731at2"/>
<dbReference type="AlphaFoldDB" id="A0A517MIJ3"/>
<accession>A0A517MIJ3</accession>
<evidence type="ECO:0000313" key="2">
    <source>
        <dbReference type="Proteomes" id="UP000320672"/>
    </source>
</evidence>
<protein>
    <submittedName>
        <fullName evidence="1">Uncharacterized protein</fullName>
    </submittedName>
</protein>
<keyword evidence="2" id="KW-1185">Reference proteome</keyword>
<dbReference type="RefSeq" id="WP_145352686.1">
    <property type="nucleotide sequence ID" value="NZ_CP036262.1"/>
</dbReference>
<gene>
    <name evidence="1" type="ORF">FF011L_34910</name>
</gene>
<sequence>MILPDKIQVFILTDVMESENDYGVAIRRADVKELIFPGNLQEIMNRVLAAEQQSQAQLVVA</sequence>
<dbReference type="EMBL" id="CP036262">
    <property type="protein sequence ID" value="QDS94711.1"/>
    <property type="molecule type" value="Genomic_DNA"/>
</dbReference>
<reference evidence="1 2" key="1">
    <citation type="submission" date="2019-02" db="EMBL/GenBank/DDBJ databases">
        <title>Deep-cultivation of Planctomycetes and their phenomic and genomic characterization uncovers novel biology.</title>
        <authorList>
            <person name="Wiegand S."/>
            <person name="Jogler M."/>
            <person name="Boedeker C."/>
            <person name="Pinto D."/>
            <person name="Vollmers J."/>
            <person name="Rivas-Marin E."/>
            <person name="Kohn T."/>
            <person name="Peeters S.H."/>
            <person name="Heuer A."/>
            <person name="Rast P."/>
            <person name="Oberbeckmann S."/>
            <person name="Bunk B."/>
            <person name="Jeske O."/>
            <person name="Meyerdierks A."/>
            <person name="Storesund J.E."/>
            <person name="Kallscheuer N."/>
            <person name="Luecker S."/>
            <person name="Lage O.M."/>
            <person name="Pohl T."/>
            <person name="Merkel B.J."/>
            <person name="Hornburger P."/>
            <person name="Mueller R.-W."/>
            <person name="Bruemmer F."/>
            <person name="Labrenz M."/>
            <person name="Spormann A.M."/>
            <person name="Op den Camp H."/>
            <person name="Overmann J."/>
            <person name="Amann R."/>
            <person name="Jetten M.S.M."/>
            <person name="Mascher T."/>
            <person name="Medema M.H."/>
            <person name="Devos D.P."/>
            <person name="Kaster A.-K."/>
            <person name="Ovreas L."/>
            <person name="Rohde M."/>
            <person name="Galperin M.Y."/>
            <person name="Jogler C."/>
        </authorList>
    </citation>
    <scope>NUCLEOTIDE SEQUENCE [LARGE SCALE GENOMIC DNA]</scope>
    <source>
        <strain evidence="1 2">FF011L</strain>
    </source>
</reference>
<dbReference type="SUPFAM" id="SSF117892">
    <property type="entry name" value="Band 7/SPFH domain"/>
    <property type="match status" value="1"/>
</dbReference>
<organism evidence="1 2">
    <name type="scientific">Roseimaritima multifibrata</name>
    <dbReference type="NCBI Taxonomy" id="1930274"/>
    <lineage>
        <taxon>Bacteria</taxon>
        <taxon>Pseudomonadati</taxon>
        <taxon>Planctomycetota</taxon>
        <taxon>Planctomycetia</taxon>
        <taxon>Pirellulales</taxon>
        <taxon>Pirellulaceae</taxon>
        <taxon>Roseimaritima</taxon>
    </lineage>
</organism>
<dbReference type="InterPro" id="IPR036013">
    <property type="entry name" value="Band_7/SPFH_dom_sf"/>
</dbReference>
<dbReference type="KEGG" id="rml:FF011L_34910"/>
<dbReference type="Proteomes" id="UP000320672">
    <property type="component" value="Chromosome"/>
</dbReference>
<proteinExistence type="predicted"/>